<proteinExistence type="predicted"/>
<dbReference type="Proteomes" id="UP000095230">
    <property type="component" value="Unassembled WGS sequence"/>
</dbReference>
<protein>
    <submittedName>
        <fullName evidence="1">Uncharacterized protein</fullName>
    </submittedName>
</protein>
<organism evidence="1 2">
    <name type="scientific">Shewanella colwelliana</name>
    <name type="common">Alteromonas colwelliana</name>
    <dbReference type="NCBI Taxonomy" id="23"/>
    <lineage>
        <taxon>Bacteria</taxon>
        <taxon>Pseudomonadati</taxon>
        <taxon>Pseudomonadota</taxon>
        <taxon>Gammaproteobacteria</taxon>
        <taxon>Alteromonadales</taxon>
        <taxon>Shewanellaceae</taxon>
        <taxon>Shewanella</taxon>
    </lineage>
</organism>
<dbReference type="AlphaFoldDB" id="A0A1E5IPA2"/>
<dbReference type="RefSeq" id="WP_069672138.1">
    <property type="nucleotide sequence ID" value="NZ_MCBT01000048.1"/>
</dbReference>
<dbReference type="STRING" id="23.BEL05_04945"/>
<evidence type="ECO:0000313" key="2">
    <source>
        <dbReference type="Proteomes" id="UP000095230"/>
    </source>
</evidence>
<name>A0A1E5IPA2_SHECO</name>
<sequence>MIAISTISKMNKGLTPNRSTRHFIALQVERYQEIAQWHLEHDKLNSAVEAFGVVCAYQRQAVKLGA</sequence>
<comment type="caution">
    <text evidence="1">The sequence shown here is derived from an EMBL/GenBank/DDBJ whole genome shotgun (WGS) entry which is preliminary data.</text>
</comment>
<dbReference type="EMBL" id="MCBT01000048">
    <property type="protein sequence ID" value="OEG72326.1"/>
    <property type="molecule type" value="Genomic_DNA"/>
</dbReference>
<accession>A0A1E5IPA2</accession>
<reference evidence="1 2" key="1">
    <citation type="submission" date="2016-07" db="EMBL/GenBank/DDBJ databases">
        <title>Whole-genome of two Shewanella species isolated from a digestive organ of sea cucumber Apostichopus japonicus Selenka 1867.</title>
        <authorList>
            <person name="Hong H.-H."/>
            <person name="Choi H."/>
            <person name="Cheon S."/>
            <person name="Oh J.-S."/>
            <person name="Lee H.-G."/>
            <person name="Park C."/>
        </authorList>
    </citation>
    <scope>NUCLEOTIDE SEQUENCE [LARGE SCALE GENOMIC DNA]</scope>
    <source>
        <strain evidence="1 2">CSB03KR</strain>
    </source>
</reference>
<gene>
    <name evidence="1" type="ORF">BEL05_04945</name>
</gene>
<evidence type="ECO:0000313" key="1">
    <source>
        <dbReference type="EMBL" id="OEG72326.1"/>
    </source>
</evidence>